<protein>
    <submittedName>
        <fullName evidence="1">Uncharacterized protein</fullName>
    </submittedName>
</protein>
<reference evidence="1" key="1">
    <citation type="submission" date="2020-06" db="EMBL/GenBank/DDBJ databases">
        <title>Legume-microbial interactions unlock mineral nutrients during tropical forest succession.</title>
        <authorList>
            <person name="Epihov D.Z."/>
        </authorList>
    </citation>
    <scope>NUCLEOTIDE SEQUENCE [LARGE SCALE GENOMIC DNA]</scope>
    <source>
        <strain evidence="1">Pan2503</strain>
    </source>
</reference>
<accession>A0A7V8NMU7</accession>
<gene>
    <name evidence="1" type="ORF">HRJ53_04645</name>
</gene>
<evidence type="ECO:0000313" key="2">
    <source>
        <dbReference type="Proteomes" id="UP000567293"/>
    </source>
</evidence>
<dbReference type="AlphaFoldDB" id="A0A7V8NMU7"/>
<sequence>MKSTFSIAALHKRLARHKPRLYTLLGRTPVLCQDLLAWAQWMSESADKRVVAKTEIGHAEVSTVFLGIDHRFFDSGPAVLFETLVFGGVHDGEMWRYSSWEEAESGHAAAVHHVETSAA</sequence>
<dbReference type="EMBL" id="JACDQQ010000447">
    <property type="protein sequence ID" value="MBA0084264.1"/>
    <property type="molecule type" value="Genomic_DNA"/>
</dbReference>
<dbReference type="Proteomes" id="UP000567293">
    <property type="component" value="Unassembled WGS sequence"/>
</dbReference>
<keyword evidence="2" id="KW-1185">Reference proteome</keyword>
<evidence type="ECO:0000313" key="1">
    <source>
        <dbReference type="EMBL" id="MBA0084264.1"/>
    </source>
</evidence>
<name>A0A7V8NMU7_9BACT</name>
<proteinExistence type="predicted"/>
<organism evidence="1 2">
    <name type="scientific">Candidatus Acidiferrum panamense</name>
    <dbReference type="NCBI Taxonomy" id="2741543"/>
    <lineage>
        <taxon>Bacteria</taxon>
        <taxon>Pseudomonadati</taxon>
        <taxon>Acidobacteriota</taxon>
        <taxon>Terriglobia</taxon>
        <taxon>Candidatus Acidiferrales</taxon>
        <taxon>Candidatus Acidiferrum</taxon>
    </lineage>
</organism>
<comment type="caution">
    <text evidence="1">The sequence shown here is derived from an EMBL/GenBank/DDBJ whole genome shotgun (WGS) entry which is preliminary data.</text>
</comment>